<evidence type="ECO:0000259" key="5">
    <source>
        <dbReference type="PROSITE" id="PS50507"/>
    </source>
</evidence>
<dbReference type="EMBL" id="MT334622">
    <property type="protein sequence ID" value="QTP76578.1"/>
    <property type="molecule type" value="Genomic_RNA"/>
</dbReference>
<dbReference type="EMBL" id="MT334623">
    <property type="protein sequence ID" value="QTP76580.1"/>
    <property type="molecule type" value="Genomic_RNA"/>
</dbReference>
<evidence type="ECO:0000256" key="2">
    <source>
        <dbReference type="ARBA" id="ARBA00022679"/>
    </source>
</evidence>
<dbReference type="GO" id="GO:0003968">
    <property type="term" value="F:RNA-directed RNA polymerase activity"/>
    <property type="evidence" value="ECO:0007669"/>
    <property type="project" value="UniProtKB-KW"/>
</dbReference>
<dbReference type="GO" id="GO:0039694">
    <property type="term" value="P:viral RNA genome replication"/>
    <property type="evidence" value="ECO:0007669"/>
    <property type="project" value="InterPro"/>
</dbReference>
<dbReference type="InterPro" id="IPR043502">
    <property type="entry name" value="DNA/RNA_pol_sf"/>
</dbReference>
<dbReference type="PROSITE" id="PS50507">
    <property type="entry name" value="RDRP_SSRNA_POS"/>
    <property type="match status" value="1"/>
</dbReference>
<accession>A0A8A8QSH2</accession>
<keyword evidence="4" id="KW-0693">Viral RNA replication</keyword>
<evidence type="ECO:0000256" key="3">
    <source>
        <dbReference type="ARBA" id="ARBA00022695"/>
    </source>
</evidence>
<sequence length="475" mass="55839">MELINPGLSAHDYLYRTLLYEYEQYELPFVDDLTLDITRSAPYTSGDFLVPKILGKGERTRPDTWKQVLISLSHRNFSAPRINERFDNVKTAEILSKNLIGCMKLERLYENFDPVLPDLRRVDKWLISRDPNKLRRLYRSFSTDLLVNKFNDLKLMVKGSMKPKLDTSSYSTYTPPSNIVYYEQVVNMFYSPIFLEVFERIRYCMNDKIVMYSGMNLETLSEIISCKLTMPLNEYYTTEIDFSKFDKSQGVVFKLYEEMVYKFFKVSEDVYENIKFSEYFCRVRSRSGIQTELGAQRRTGSPNTWLSNTLTTMAVVLSSYNLDDIELFLVSGDDSLIFSKYPLDNRTQRMNVDFGMEAKFIENSVPYFCSKFIIQDRGRIKVIPDPVRFFEKLSVPVSYQDYENWNMIRERFISYKDLMVEFDYDTSCMLVDVMVSKRYSLPNMASYAALCYIHCLLANAQSFKRIYLDSILVSI</sequence>
<dbReference type="InterPro" id="IPR007094">
    <property type="entry name" value="RNA-dir_pol_PSvirus"/>
</dbReference>
<organism evidence="7">
    <name type="scientific">Potato yellow vein virus</name>
    <dbReference type="NCBI Taxonomy" id="103881"/>
    <lineage>
        <taxon>Viruses</taxon>
        <taxon>Riboviria</taxon>
        <taxon>Orthornavirae</taxon>
        <taxon>Kitrinoviricota</taxon>
        <taxon>Alsuviricetes</taxon>
        <taxon>Martellivirales</taxon>
        <taxon>Closteroviridae</taxon>
        <taxon>Crinivirus</taxon>
        <taxon>Crinivirus flavisolani</taxon>
    </lineage>
</organism>
<dbReference type="CDD" id="cd23253">
    <property type="entry name" value="Closteroviridae_RdRp"/>
    <property type="match status" value="1"/>
</dbReference>
<dbReference type="GO" id="GO:0006351">
    <property type="term" value="P:DNA-templated transcription"/>
    <property type="evidence" value="ECO:0007669"/>
    <property type="project" value="InterPro"/>
</dbReference>
<keyword evidence="1" id="KW-0696">RNA-directed RNA polymerase</keyword>
<keyword evidence="3" id="KW-0548">Nucleotidyltransferase</keyword>
<feature type="domain" description="RdRp catalytic" evidence="5">
    <location>
        <begin position="235"/>
        <end position="347"/>
    </location>
</feature>
<evidence type="ECO:0000313" key="7">
    <source>
        <dbReference type="EMBL" id="QTP76580.1"/>
    </source>
</evidence>
<dbReference type="SUPFAM" id="SSF56672">
    <property type="entry name" value="DNA/RNA polymerases"/>
    <property type="match status" value="1"/>
</dbReference>
<keyword evidence="2" id="KW-0808">Transferase</keyword>
<dbReference type="Pfam" id="PF00978">
    <property type="entry name" value="RdRP_2"/>
    <property type="match status" value="1"/>
</dbReference>
<dbReference type="GO" id="GO:0003723">
    <property type="term" value="F:RNA binding"/>
    <property type="evidence" value="ECO:0007669"/>
    <property type="project" value="InterPro"/>
</dbReference>
<reference evidence="7" key="1">
    <citation type="submission" date="2020-04" db="EMBL/GenBank/DDBJ databases">
        <authorList>
            <person name="Franco-Lara L."/>
            <person name="Canto T."/>
        </authorList>
    </citation>
    <scope>NUCLEOTIDE SEQUENCE</scope>
    <source>
        <strain evidence="6">Subachoque</strain>
        <strain evidence="7">Umbita</strain>
    </source>
</reference>
<proteinExistence type="predicted"/>
<name>A0A8A8QSH2_9CLOS</name>
<evidence type="ECO:0000313" key="6">
    <source>
        <dbReference type="EMBL" id="QTP76578.1"/>
    </source>
</evidence>
<evidence type="ECO:0000256" key="1">
    <source>
        <dbReference type="ARBA" id="ARBA00022484"/>
    </source>
</evidence>
<dbReference type="InterPro" id="IPR047308">
    <property type="entry name" value="Closteroviridae_RdRp"/>
</dbReference>
<dbReference type="InterPro" id="IPR001788">
    <property type="entry name" value="RNA-dep_RNA_pol_alsuvir"/>
</dbReference>
<protein>
    <submittedName>
        <fullName evidence="7">p7</fullName>
    </submittedName>
</protein>
<evidence type="ECO:0000256" key="4">
    <source>
        <dbReference type="ARBA" id="ARBA00022953"/>
    </source>
</evidence>